<sequence length="157" mass="17173">MFEWRKIIHCGVLAGRAGANRSPRVLTEDKSQSNAGCLLFGDQRHNLPQPPSYTSSTGLRLLLVPAEHQTAPPPQRTPTPVTTPAPPLGSRTTVLRKSVSWDRIHEPGKYNLSEAATGHQQTLQTSEGIGSFLAMYKEMSLRGSFAVTSVPGGRQWR</sequence>
<protein>
    <submittedName>
        <fullName evidence="2">Uncharacterized protein</fullName>
    </submittedName>
</protein>
<name>A0A2T7NTJ4_POMCA</name>
<accession>A0A2T7NTJ4</accession>
<evidence type="ECO:0000313" key="2">
    <source>
        <dbReference type="EMBL" id="PVD24500.1"/>
    </source>
</evidence>
<feature type="region of interest" description="Disordered" evidence="1">
    <location>
        <begin position="67"/>
        <end position="90"/>
    </location>
</feature>
<dbReference type="EMBL" id="PZQS01000009">
    <property type="protein sequence ID" value="PVD24500.1"/>
    <property type="molecule type" value="Genomic_DNA"/>
</dbReference>
<reference evidence="2 3" key="1">
    <citation type="submission" date="2018-04" db="EMBL/GenBank/DDBJ databases">
        <title>The genome of golden apple snail Pomacea canaliculata provides insight into stress tolerance and invasive adaptation.</title>
        <authorList>
            <person name="Liu C."/>
            <person name="Liu B."/>
            <person name="Ren Y."/>
            <person name="Zhang Y."/>
            <person name="Wang H."/>
            <person name="Li S."/>
            <person name="Jiang F."/>
            <person name="Yin L."/>
            <person name="Zhang G."/>
            <person name="Qian W."/>
            <person name="Fan W."/>
        </authorList>
    </citation>
    <scope>NUCLEOTIDE SEQUENCE [LARGE SCALE GENOMIC DNA]</scope>
    <source>
        <strain evidence="2">SZHN2017</strain>
        <tissue evidence="2">Muscle</tissue>
    </source>
</reference>
<feature type="compositionally biased region" description="Pro residues" evidence="1">
    <location>
        <begin position="71"/>
        <end position="87"/>
    </location>
</feature>
<gene>
    <name evidence="2" type="ORF">C0Q70_14983</name>
</gene>
<proteinExistence type="predicted"/>
<comment type="caution">
    <text evidence="2">The sequence shown here is derived from an EMBL/GenBank/DDBJ whole genome shotgun (WGS) entry which is preliminary data.</text>
</comment>
<keyword evidence="3" id="KW-1185">Reference proteome</keyword>
<evidence type="ECO:0000313" key="3">
    <source>
        <dbReference type="Proteomes" id="UP000245119"/>
    </source>
</evidence>
<dbReference type="AlphaFoldDB" id="A0A2T7NTJ4"/>
<evidence type="ECO:0000256" key="1">
    <source>
        <dbReference type="SAM" id="MobiDB-lite"/>
    </source>
</evidence>
<dbReference type="Proteomes" id="UP000245119">
    <property type="component" value="Linkage Group LG9"/>
</dbReference>
<organism evidence="2 3">
    <name type="scientific">Pomacea canaliculata</name>
    <name type="common">Golden apple snail</name>
    <dbReference type="NCBI Taxonomy" id="400727"/>
    <lineage>
        <taxon>Eukaryota</taxon>
        <taxon>Metazoa</taxon>
        <taxon>Spiralia</taxon>
        <taxon>Lophotrochozoa</taxon>
        <taxon>Mollusca</taxon>
        <taxon>Gastropoda</taxon>
        <taxon>Caenogastropoda</taxon>
        <taxon>Architaenioglossa</taxon>
        <taxon>Ampullarioidea</taxon>
        <taxon>Ampullariidae</taxon>
        <taxon>Pomacea</taxon>
    </lineage>
</organism>